<dbReference type="Proteomes" id="UP001141806">
    <property type="component" value="Unassembled WGS sequence"/>
</dbReference>
<reference evidence="1" key="1">
    <citation type="journal article" date="2023" name="Plant J.">
        <title>The genome of the king protea, Protea cynaroides.</title>
        <authorList>
            <person name="Chang J."/>
            <person name="Duong T.A."/>
            <person name="Schoeman C."/>
            <person name="Ma X."/>
            <person name="Roodt D."/>
            <person name="Barker N."/>
            <person name="Li Z."/>
            <person name="Van de Peer Y."/>
            <person name="Mizrachi E."/>
        </authorList>
    </citation>
    <scope>NUCLEOTIDE SEQUENCE</scope>
    <source>
        <tissue evidence="1">Young leaves</tissue>
    </source>
</reference>
<evidence type="ECO:0000313" key="2">
    <source>
        <dbReference type="Proteomes" id="UP001141806"/>
    </source>
</evidence>
<accession>A0A9Q0KNE9</accession>
<dbReference type="AlphaFoldDB" id="A0A9Q0KNE9"/>
<protein>
    <submittedName>
        <fullName evidence="1">Uncharacterized protein</fullName>
    </submittedName>
</protein>
<organism evidence="1 2">
    <name type="scientific">Protea cynaroides</name>
    <dbReference type="NCBI Taxonomy" id="273540"/>
    <lineage>
        <taxon>Eukaryota</taxon>
        <taxon>Viridiplantae</taxon>
        <taxon>Streptophyta</taxon>
        <taxon>Embryophyta</taxon>
        <taxon>Tracheophyta</taxon>
        <taxon>Spermatophyta</taxon>
        <taxon>Magnoliopsida</taxon>
        <taxon>Proteales</taxon>
        <taxon>Proteaceae</taxon>
        <taxon>Protea</taxon>
    </lineage>
</organism>
<evidence type="ECO:0000313" key="1">
    <source>
        <dbReference type="EMBL" id="KAJ4973684.1"/>
    </source>
</evidence>
<sequence>MAFQYLGYQALKQQRENTCCRLPVVEFLSSNFWRTTDSRYPCSRLSSAGGSLTVFLNVADKDRSSGPLKVDKQRFCLWSGGDVFIVNPLAQIHSDSRSNSEVYSNRHNPWSWGRGGHSGRGLDVVSSVTG</sequence>
<gene>
    <name evidence="1" type="ORF">NE237_006858</name>
</gene>
<dbReference type="EMBL" id="JAMYWD010000004">
    <property type="protein sequence ID" value="KAJ4973684.1"/>
    <property type="molecule type" value="Genomic_DNA"/>
</dbReference>
<name>A0A9Q0KNE9_9MAGN</name>
<keyword evidence="2" id="KW-1185">Reference proteome</keyword>
<comment type="caution">
    <text evidence="1">The sequence shown here is derived from an EMBL/GenBank/DDBJ whole genome shotgun (WGS) entry which is preliminary data.</text>
</comment>
<proteinExistence type="predicted"/>